<name>A0A5B6WEN7_9ROSI</name>
<dbReference type="PROSITE" id="PS50994">
    <property type="entry name" value="INTEGRASE"/>
    <property type="match status" value="1"/>
</dbReference>
<dbReference type="GO" id="GO:0006508">
    <property type="term" value="P:proteolysis"/>
    <property type="evidence" value="ECO:0007669"/>
    <property type="project" value="UniProtKB-KW"/>
</dbReference>
<gene>
    <name evidence="2" type="ORF">EPI10_020233</name>
</gene>
<evidence type="ECO:0000313" key="2">
    <source>
        <dbReference type="EMBL" id="KAA3479744.1"/>
    </source>
</evidence>
<keyword evidence="2" id="KW-0645">Protease</keyword>
<dbReference type="Proteomes" id="UP000325315">
    <property type="component" value="Unassembled WGS sequence"/>
</dbReference>
<dbReference type="PANTHER" id="PTHR45835:SF99">
    <property type="entry name" value="CHROMO DOMAIN-CONTAINING PROTEIN-RELATED"/>
    <property type="match status" value="1"/>
</dbReference>
<dbReference type="InterPro" id="IPR036397">
    <property type="entry name" value="RNaseH_sf"/>
</dbReference>
<dbReference type="EMBL" id="SMMG02000003">
    <property type="protein sequence ID" value="KAA3479744.1"/>
    <property type="molecule type" value="Genomic_DNA"/>
</dbReference>
<dbReference type="AlphaFoldDB" id="A0A5B6WEN7"/>
<dbReference type="OrthoDB" id="1000081at2759"/>
<comment type="caution">
    <text evidence="2">The sequence shown here is derived from an EMBL/GenBank/DDBJ whole genome shotgun (WGS) entry which is preliminary data.</text>
</comment>
<keyword evidence="3" id="KW-1185">Reference proteome</keyword>
<dbReference type="InterPro" id="IPR001584">
    <property type="entry name" value="Integrase_cat-core"/>
</dbReference>
<proteinExistence type="predicted"/>
<protein>
    <submittedName>
        <fullName evidence="2">Gag protease polyprotein</fullName>
    </submittedName>
</protein>
<dbReference type="InterPro" id="IPR012337">
    <property type="entry name" value="RNaseH-like_sf"/>
</dbReference>
<evidence type="ECO:0000259" key="1">
    <source>
        <dbReference type="PROSITE" id="PS50994"/>
    </source>
</evidence>
<evidence type="ECO:0000313" key="3">
    <source>
        <dbReference type="Proteomes" id="UP000325315"/>
    </source>
</evidence>
<dbReference type="GO" id="GO:0003676">
    <property type="term" value="F:nucleic acid binding"/>
    <property type="evidence" value="ECO:0007669"/>
    <property type="project" value="InterPro"/>
</dbReference>
<reference evidence="3" key="1">
    <citation type="journal article" date="2019" name="Plant Biotechnol. J.">
        <title>Genome sequencing of the Australian wild diploid species Gossypium australe highlights disease resistance and delayed gland morphogenesis.</title>
        <authorList>
            <person name="Cai Y."/>
            <person name="Cai X."/>
            <person name="Wang Q."/>
            <person name="Wang P."/>
            <person name="Zhang Y."/>
            <person name="Cai C."/>
            <person name="Xu Y."/>
            <person name="Wang K."/>
            <person name="Zhou Z."/>
            <person name="Wang C."/>
            <person name="Geng S."/>
            <person name="Li B."/>
            <person name="Dong Q."/>
            <person name="Hou Y."/>
            <person name="Wang H."/>
            <person name="Ai P."/>
            <person name="Liu Z."/>
            <person name="Yi F."/>
            <person name="Sun M."/>
            <person name="An G."/>
            <person name="Cheng J."/>
            <person name="Zhang Y."/>
            <person name="Shi Q."/>
            <person name="Xie Y."/>
            <person name="Shi X."/>
            <person name="Chang Y."/>
            <person name="Huang F."/>
            <person name="Chen Y."/>
            <person name="Hong S."/>
            <person name="Mi L."/>
            <person name="Sun Q."/>
            <person name="Zhang L."/>
            <person name="Zhou B."/>
            <person name="Peng R."/>
            <person name="Zhang X."/>
            <person name="Liu F."/>
        </authorList>
    </citation>
    <scope>NUCLEOTIDE SEQUENCE [LARGE SCALE GENOMIC DNA]</scope>
    <source>
        <strain evidence="3">cv. PA1801</strain>
    </source>
</reference>
<accession>A0A5B6WEN7</accession>
<dbReference type="Gene3D" id="3.30.420.10">
    <property type="entry name" value="Ribonuclease H-like superfamily/Ribonuclease H"/>
    <property type="match status" value="1"/>
</dbReference>
<dbReference type="PANTHER" id="PTHR45835">
    <property type="entry name" value="YALI0A06105P"/>
    <property type="match status" value="1"/>
</dbReference>
<feature type="domain" description="Integrase catalytic" evidence="1">
    <location>
        <begin position="29"/>
        <end position="156"/>
    </location>
</feature>
<dbReference type="SUPFAM" id="SSF53098">
    <property type="entry name" value="Ribonuclease H-like"/>
    <property type="match status" value="1"/>
</dbReference>
<dbReference type="GO" id="GO:0015074">
    <property type="term" value="P:DNA integration"/>
    <property type="evidence" value="ECO:0007669"/>
    <property type="project" value="InterPro"/>
</dbReference>
<organism evidence="2 3">
    <name type="scientific">Gossypium australe</name>
    <dbReference type="NCBI Taxonomy" id="47621"/>
    <lineage>
        <taxon>Eukaryota</taxon>
        <taxon>Viridiplantae</taxon>
        <taxon>Streptophyta</taxon>
        <taxon>Embryophyta</taxon>
        <taxon>Tracheophyta</taxon>
        <taxon>Spermatophyta</taxon>
        <taxon>Magnoliopsida</taxon>
        <taxon>eudicotyledons</taxon>
        <taxon>Gunneridae</taxon>
        <taxon>Pentapetalae</taxon>
        <taxon>rosids</taxon>
        <taxon>malvids</taxon>
        <taxon>Malvales</taxon>
        <taxon>Malvaceae</taxon>
        <taxon>Malvoideae</taxon>
        <taxon>Gossypium</taxon>
    </lineage>
</organism>
<sequence>MQSIHPGSTKICTGGRVKVEHQVLSGLLHVMIPEWKQKRVTMDFVSCLPVTSKKKDLIWVIVEKLTKSAHFILVRTEFSLERLAKLYVSEIVRLLGVSISIISDHDPRFLSKLHEALGTKLNFSTSFHPQTDGQPEQVIQILEDILRCYILEFEGS</sequence>
<dbReference type="GO" id="GO:0008233">
    <property type="term" value="F:peptidase activity"/>
    <property type="evidence" value="ECO:0007669"/>
    <property type="project" value="UniProtKB-KW"/>
</dbReference>
<keyword evidence="2" id="KW-0378">Hydrolase</keyword>